<feature type="compositionally biased region" description="Low complexity" evidence="6">
    <location>
        <begin position="144"/>
        <end position="154"/>
    </location>
</feature>
<comment type="similarity">
    <text evidence="4">Belongs to the CFAP96 family.</text>
</comment>
<organism evidence="7 8">
    <name type="scientific">Streblomastix strix</name>
    <dbReference type="NCBI Taxonomy" id="222440"/>
    <lineage>
        <taxon>Eukaryota</taxon>
        <taxon>Metamonada</taxon>
        <taxon>Preaxostyla</taxon>
        <taxon>Oxymonadida</taxon>
        <taxon>Streblomastigidae</taxon>
        <taxon>Streblomastix</taxon>
    </lineage>
</organism>
<feature type="compositionally biased region" description="Basic and acidic residues" evidence="6">
    <location>
        <begin position="278"/>
        <end position="303"/>
    </location>
</feature>
<sequence length="348" mass="38904">MRGYSQYIIKRYGTFTEPAFVSVGDPYVAPGTAAQRFPSRFNRSQVISSPSRKGQNYDVMLQKNYVPLVVGDKFTDEFKIQQRLEMDKKRKNLSPQPFRPVSPNKKNSTPGDNYGLLSKQQFLLEEDTQTALDRTAATLDKTSKTVSSKMTKGSNISQSKPVPFRPVSPAKQGGPGYIGTRIGGTEYPYISDQSIALLSNSSTKNSVDYKTKTRSFSPTQAFKSTSAGNKLFDEHYYYSFTPNNTGKQKRNLSSTPGTDVNSSFHKLTQIPFVSQSHTKHDISPYPSHDPEPFIDKFDLDKIRGPPAQPRRSPTPEQIFTRDHSPKPRPFIPSGVSNKTLPGYPLAQI</sequence>
<evidence type="ECO:0000256" key="5">
    <source>
        <dbReference type="ARBA" id="ARBA00035693"/>
    </source>
</evidence>
<evidence type="ECO:0000256" key="4">
    <source>
        <dbReference type="ARBA" id="ARBA00035656"/>
    </source>
</evidence>
<name>A0A5J4WNV0_9EUKA</name>
<dbReference type="GO" id="GO:0005881">
    <property type="term" value="C:cytoplasmic microtubule"/>
    <property type="evidence" value="ECO:0007669"/>
    <property type="project" value="TreeGrafter"/>
</dbReference>
<dbReference type="InterPro" id="IPR029358">
    <property type="entry name" value="CFAP96"/>
</dbReference>
<comment type="caution">
    <text evidence="7">The sequence shown here is derived from an EMBL/GenBank/DDBJ whole genome shotgun (WGS) entry which is preliminary data.</text>
</comment>
<keyword evidence="3" id="KW-0206">Cytoskeleton</keyword>
<dbReference type="AlphaFoldDB" id="A0A5J4WNV0"/>
<keyword evidence="2" id="KW-0963">Cytoplasm</keyword>
<evidence type="ECO:0000256" key="1">
    <source>
        <dbReference type="ARBA" id="ARBA00004300"/>
    </source>
</evidence>
<evidence type="ECO:0000256" key="6">
    <source>
        <dbReference type="SAM" id="MobiDB-lite"/>
    </source>
</evidence>
<dbReference type="PANTHER" id="PTHR31144">
    <property type="entry name" value="UPF0602 PROTEIN C4ORF47"/>
    <property type="match status" value="1"/>
</dbReference>
<dbReference type="GO" id="GO:0005813">
    <property type="term" value="C:centrosome"/>
    <property type="evidence" value="ECO:0007669"/>
    <property type="project" value="UniProtKB-SubCell"/>
</dbReference>
<reference evidence="7 8" key="1">
    <citation type="submission" date="2019-03" db="EMBL/GenBank/DDBJ databases">
        <title>Single cell metagenomics reveals metabolic interactions within the superorganism composed of flagellate Streblomastix strix and complex community of Bacteroidetes bacteria on its surface.</title>
        <authorList>
            <person name="Treitli S.C."/>
            <person name="Kolisko M."/>
            <person name="Husnik F."/>
            <person name="Keeling P."/>
            <person name="Hampl V."/>
        </authorList>
    </citation>
    <scope>NUCLEOTIDE SEQUENCE [LARGE SCALE GENOMIC DNA]</scope>
    <source>
        <strain evidence="7">ST1C</strain>
    </source>
</reference>
<evidence type="ECO:0000313" key="7">
    <source>
        <dbReference type="EMBL" id="KAA6396095.1"/>
    </source>
</evidence>
<evidence type="ECO:0000256" key="3">
    <source>
        <dbReference type="ARBA" id="ARBA00023212"/>
    </source>
</evidence>
<comment type="subcellular location">
    <subcellularLocation>
        <location evidence="1">Cytoplasm</location>
        <location evidence="1">Cytoskeleton</location>
        <location evidence="1">Microtubule organizing center</location>
        <location evidence="1">Centrosome</location>
    </subcellularLocation>
</comment>
<protein>
    <recommendedName>
        <fullName evidence="5">Cilia-and flagella-associated protein 96</fullName>
    </recommendedName>
</protein>
<feature type="region of interest" description="Disordered" evidence="6">
    <location>
        <begin position="140"/>
        <end position="175"/>
    </location>
</feature>
<gene>
    <name evidence="7" type="ORF">EZS28_008377</name>
</gene>
<dbReference type="Pfam" id="PF15239">
    <property type="entry name" value="CFAP96-like"/>
    <property type="match status" value="1"/>
</dbReference>
<dbReference type="PANTHER" id="PTHR31144:SF1">
    <property type="entry name" value="UPF0602 PROTEIN C4ORF47"/>
    <property type="match status" value="1"/>
</dbReference>
<proteinExistence type="inferred from homology"/>
<accession>A0A5J4WNV0</accession>
<feature type="region of interest" description="Disordered" evidence="6">
    <location>
        <begin position="275"/>
        <end position="348"/>
    </location>
</feature>
<evidence type="ECO:0000256" key="2">
    <source>
        <dbReference type="ARBA" id="ARBA00022490"/>
    </source>
</evidence>
<dbReference type="EMBL" id="SNRW01001517">
    <property type="protein sequence ID" value="KAA6396095.1"/>
    <property type="molecule type" value="Genomic_DNA"/>
</dbReference>
<feature type="region of interest" description="Disordered" evidence="6">
    <location>
        <begin position="86"/>
        <end position="115"/>
    </location>
</feature>
<evidence type="ECO:0000313" key="8">
    <source>
        <dbReference type="Proteomes" id="UP000324800"/>
    </source>
</evidence>
<dbReference type="Proteomes" id="UP000324800">
    <property type="component" value="Unassembled WGS sequence"/>
</dbReference>
<dbReference type="OrthoDB" id="283553at2759"/>